<reference evidence="3" key="1">
    <citation type="submission" date="2020-10" db="EMBL/GenBank/DDBJ databases">
        <authorList>
            <person name="Gilroy R."/>
        </authorList>
    </citation>
    <scope>NUCLEOTIDE SEQUENCE</scope>
    <source>
        <strain evidence="3">1063</strain>
    </source>
</reference>
<dbReference type="InterPro" id="IPR036291">
    <property type="entry name" value="NAD(P)-bd_dom_sf"/>
</dbReference>
<evidence type="ECO:0000256" key="1">
    <source>
        <dbReference type="ARBA" id="ARBA00006484"/>
    </source>
</evidence>
<dbReference type="InterPro" id="IPR002347">
    <property type="entry name" value="SDR_fam"/>
</dbReference>
<evidence type="ECO:0000256" key="2">
    <source>
        <dbReference type="ARBA" id="ARBA00023002"/>
    </source>
</evidence>
<sequence length="155" mass="16819">MENKTAVVTGGGSGIGRAIARRFAEEGARVIIVGRTEATLKETAAADGEEGLKCLRSPRVLRELTSCPAGAQRAGEHSACAHSAYGGARRCARRAYRARPTKQKTRRAARLVRSTVNLPPRGGDTDKFILSFLVSSNVFFALFQKNTGRRRPPFF</sequence>
<proteinExistence type="inferred from homology"/>
<evidence type="ECO:0000313" key="4">
    <source>
        <dbReference type="Proteomes" id="UP000824088"/>
    </source>
</evidence>
<dbReference type="PANTHER" id="PTHR43669:SF3">
    <property type="entry name" value="ALCOHOL DEHYDROGENASE, PUTATIVE (AFU_ORTHOLOGUE AFUA_3G03445)-RELATED"/>
    <property type="match status" value="1"/>
</dbReference>
<comment type="caution">
    <text evidence="3">The sequence shown here is derived from an EMBL/GenBank/DDBJ whole genome shotgun (WGS) entry which is preliminary data.</text>
</comment>
<organism evidence="3 4">
    <name type="scientific">Candidatus Limadaptatus stercorigallinarum</name>
    <dbReference type="NCBI Taxonomy" id="2840845"/>
    <lineage>
        <taxon>Bacteria</taxon>
        <taxon>Bacillati</taxon>
        <taxon>Bacillota</taxon>
        <taxon>Clostridia</taxon>
        <taxon>Eubacteriales</taxon>
        <taxon>Candidatus Limadaptatus</taxon>
    </lineage>
</organism>
<evidence type="ECO:0000313" key="3">
    <source>
        <dbReference type="EMBL" id="HIU21889.1"/>
    </source>
</evidence>
<name>A0A9D1HSU2_9FIRM</name>
<protein>
    <submittedName>
        <fullName evidence="3">SDR family NAD(P)-dependent oxidoreductase</fullName>
    </submittedName>
</protein>
<dbReference type="Gene3D" id="3.40.50.720">
    <property type="entry name" value="NAD(P)-binding Rossmann-like Domain"/>
    <property type="match status" value="1"/>
</dbReference>
<dbReference type="GO" id="GO:0016491">
    <property type="term" value="F:oxidoreductase activity"/>
    <property type="evidence" value="ECO:0007669"/>
    <property type="project" value="UniProtKB-KW"/>
</dbReference>
<reference evidence="3" key="2">
    <citation type="journal article" date="2021" name="PeerJ">
        <title>Extensive microbial diversity within the chicken gut microbiome revealed by metagenomics and culture.</title>
        <authorList>
            <person name="Gilroy R."/>
            <person name="Ravi A."/>
            <person name="Getino M."/>
            <person name="Pursley I."/>
            <person name="Horton D.L."/>
            <person name="Alikhan N.F."/>
            <person name="Baker D."/>
            <person name="Gharbi K."/>
            <person name="Hall N."/>
            <person name="Watson M."/>
            <person name="Adriaenssens E.M."/>
            <person name="Foster-Nyarko E."/>
            <person name="Jarju S."/>
            <person name="Secka A."/>
            <person name="Antonio M."/>
            <person name="Oren A."/>
            <person name="Chaudhuri R.R."/>
            <person name="La Ragione R."/>
            <person name="Hildebrand F."/>
            <person name="Pallen M.J."/>
        </authorList>
    </citation>
    <scope>NUCLEOTIDE SEQUENCE</scope>
    <source>
        <strain evidence="3">1063</strain>
    </source>
</reference>
<dbReference type="EMBL" id="DVMN01000119">
    <property type="protein sequence ID" value="HIU21889.1"/>
    <property type="molecule type" value="Genomic_DNA"/>
</dbReference>
<keyword evidence="2" id="KW-0560">Oxidoreductase</keyword>
<dbReference type="Pfam" id="PF00106">
    <property type="entry name" value="adh_short"/>
    <property type="match status" value="1"/>
</dbReference>
<dbReference type="SUPFAM" id="SSF51735">
    <property type="entry name" value="NAD(P)-binding Rossmann-fold domains"/>
    <property type="match status" value="1"/>
</dbReference>
<dbReference type="Proteomes" id="UP000824088">
    <property type="component" value="Unassembled WGS sequence"/>
</dbReference>
<comment type="similarity">
    <text evidence="1">Belongs to the short-chain dehydrogenases/reductases (SDR) family.</text>
</comment>
<gene>
    <name evidence="3" type="ORF">IAD51_06670</name>
</gene>
<accession>A0A9D1HSU2</accession>
<dbReference type="PANTHER" id="PTHR43669">
    <property type="entry name" value="5-KETO-D-GLUCONATE 5-REDUCTASE"/>
    <property type="match status" value="1"/>
</dbReference>
<dbReference type="AlphaFoldDB" id="A0A9D1HSU2"/>